<keyword evidence="4" id="KW-1185">Reference proteome</keyword>
<feature type="compositionally biased region" description="Low complexity" evidence="1">
    <location>
        <begin position="188"/>
        <end position="211"/>
    </location>
</feature>
<dbReference type="PANTHER" id="PTHR34883:SF15">
    <property type="entry name" value="EXTRACELLULAR SERINE-RICH PROTEIN"/>
    <property type="match status" value="1"/>
</dbReference>
<gene>
    <name evidence="3" type="ORF">GGX14DRAFT_581568</name>
</gene>
<comment type="caution">
    <text evidence="3">The sequence shown here is derived from an EMBL/GenBank/DDBJ whole genome shotgun (WGS) entry which is preliminary data.</text>
</comment>
<reference evidence="3" key="1">
    <citation type="submission" date="2023-03" db="EMBL/GenBank/DDBJ databases">
        <title>Massive genome expansion in bonnet fungi (Mycena s.s.) driven by repeated elements and novel gene families across ecological guilds.</title>
        <authorList>
            <consortium name="Lawrence Berkeley National Laboratory"/>
            <person name="Harder C.B."/>
            <person name="Miyauchi S."/>
            <person name="Viragh M."/>
            <person name="Kuo A."/>
            <person name="Thoen E."/>
            <person name="Andreopoulos B."/>
            <person name="Lu D."/>
            <person name="Skrede I."/>
            <person name="Drula E."/>
            <person name="Henrissat B."/>
            <person name="Morin E."/>
            <person name="Kohler A."/>
            <person name="Barry K."/>
            <person name="LaButti K."/>
            <person name="Morin E."/>
            <person name="Salamov A."/>
            <person name="Lipzen A."/>
            <person name="Mereny Z."/>
            <person name="Hegedus B."/>
            <person name="Baldrian P."/>
            <person name="Stursova M."/>
            <person name="Weitz H."/>
            <person name="Taylor A."/>
            <person name="Grigoriev I.V."/>
            <person name="Nagy L.G."/>
            <person name="Martin F."/>
            <person name="Kauserud H."/>
        </authorList>
    </citation>
    <scope>NUCLEOTIDE SEQUENCE</scope>
    <source>
        <strain evidence="3">9144</strain>
    </source>
</reference>
<sequence length="238" mass="23129">MRFASLAAVVAAAAVVSAQDTVVTVGLSTGAAPDTLVFTPNNIIAKNGSVITFQFAGTPGNHSVTQSSFPKPCEPLAGGFDSGNVQKLLNSTDNAMPTWNLTVTNDAKPIWFFCKQNKPAPHCNAGMVGVINVQPGPNSLAAFVAAAQNDTLVPGPQGGNVGVGASASGDVVIPSGLSSASLFKGPTAVPTSSAPAGSGASGATSSGNPAPTQGGGATTLGFSLAAAAVGALAAAVLL</sequence>
<evidence type="ECO:0000313" key="4">
    <source>
        <dbReference type="Proteomes" id="UP001219525"/>
    </source>
</evidence>
<keyword evidence="2" id="KW-0732">Signal</keyword>
<organism evidence="3 4">
    <name type="scientific">Mycena pura</name>
    <dbReference type="NCBI Taxonomy" id="153505"/>
    <lineage>
        <taxon>Eukaryota</taxon>
        <taxon>Fungi</taxon>
        <taxon>Dikarya</taxon>
        <taxon>Basidiomycota</taxon>
        <taxon>Agaricomycotina</taxon>
        <taxon>Agaricomycetes</taxon>
        <taxon>Agaricomycetidae</taxon>
        <taxon>Agaricales</taxon>
        <taxon>Marasmiineae</taxon>
        <taxon>Mycenaceae</taxon>
        <taxon>Mycena</taxon>
    </lineage>
</organism>
<feature type="chain" id="PRO_5042193811" description="Extracellular serine-rich protein" evidence="2">
    <location>
        <begin position="19"/>
        <end position="238"/>
    </location>
</feature>
<dbReference type="Proteomes" id="UP001219525">
    <property type="component" value="Unassembled WGS sequence"/>
</dbReference>
<evidence type="ECO:0000313" key="3">
    <source>
        <dbReference type="EMBL" id="KAJ7229892.1"/>
    </source>
</evidence>
<feature type="region of interest" description="Disordered" evidence="1">
    <location>
        <begin position="188"/>
        <end position="213"/>
    </location>
</feature>
<evidence type="ECO:0000256" key="2">
    <source>
        <dbReference type="SAM" id="SignalP"/>
    </source>
</evidence>
<name>A0AAD6YUJ3_9AGAR</name>
<evidence type="ECO:0008006" key="5">
    <source>
        <dbReference type="Google" id="ProtNLM"/>
    </source>
</evidence>
<dbReference type="PANTHER" id="PTHR34883">
    <property type="entry name" value="SERINE-RICH PROTEIN, PUTATIVE-RELATED-RELATED"/>
    <property type="match status" value="1"/>
</dbReference>
<protein>
    <recommendedName>
        <fullName evidence="5">Extracellular serine-rich protein</fullName>
    </recommendedName>
</protein>
<dbReference type="Gene3D" id="2.60.40.420">
    <property type="entry name" value="Cupredoxins - blue copper proteins"/>
    <property type="match status" value="1"/>
</dbReference>
<proteinExistence type="predicted"/>
<dbReference type="EMBL" id="JARJCW010000001">
    <property type="protein sequence ID" value="KAJ7229892.1"/>
    <property type="molecule type" value="Genomic_DNA"/>
</dbReference>
<dbReference type="CDD" id="cd00920">
    <property type="entry name" value="Cupredoxin"/>
    <property type="match status" value="1"/>
</dbReference>
<dbReference type="AlphaFoldDB" id="A0AAD6YUJ3"/>
<accession>A0AAD6YUJ3</accession>
<dbReference type="InterPro" id="IPR008972">
    <property type="entry name" value="Cupredoxin"/>
</dbReference>
<evidence type="ECO:0000256" key="1">
    <source>
        <dbReference type="SAM" id="MobiDB-lite"/>
    </source>
</evidence>
<dbReference type="SUPFAM" id="SSF49503">
    <property type="entry name" value="Cupredoxins"/>
    <property type="match status" value="1"/>
</dbReference>
<dbReference type="InterPro" id="IPR052953">
    <property type="entry name" value="Ser-rich/MCO-related"/>
</dbReference>
<feature type="signal peptide" evidence="2">
    <location>
        <begin position="1"/>
        <end position="18"/>
    </location>
</feature>